<organism evidence="3 4">
    <name type="scientific">Petromyzon marinus</name>
    <name type="common">Sea lamprey</name>
    <dbReference type="NCBI Taxonomy" id="7757"/>
    <lineage>
        <taxon>Eukaryota</taxon>
        <taxon>Metazoa</taxon>
        <taxon>Chordata</taxon>
        <taxon>Craniata</taxon>
        <taxon>Vertebrata</taxon>
        <taxon>Cyclostomata</taxon>
        <taxon>Hyperoartia</taxon>
        <taxon>Petromyzontiformes</taxon>
        <taxon>Petromyzontidae</taxon>
        <taxon>Petromyzon</taxon>
    </lineage>
</organism>
<evidence type="ECO:0000256" key="1">
    <source>
        <dbReference type="SAM" id="Coils"/>
    </source>
</evidence>
<evidence type="ECO:0000313" key="3">
    <source>
        <dbReference type="Proteomes" id="UP001318040"/>
    </source>
</evidence>
<feature type="coiled-coil region" evidence="1">
    <location>
        <begin position="70"/>
        <end position="132"/>
    </location>
</feature>
<protein>
    <submittedName>
        <fullName evidence="4">Uncharacterized protein LOC116942450</fullName>
    </submittedName>
</protein>
<evidence type="ECO:0000256" key="2">
    <source>
        <dbReference type="SAM" id="MobiDB-lite"/>
    </source>
</evidence>
<keyword evidence="3" id="KW-1185">Reference proteome</keyword>
<sequence>MYCLPSQMESEPYKYHDKYKSFALFHGAEGKEIASIYQPQGQVPKQSSNYVEQLEYLKMISKENERREKMEHILSVISSMEQKINELRTELTRERENRELMYSVVSQINNLLQGLETKVAKHNEILEEVLNQQVMINGNIQNHQNNFHEFQSHLLGGQAHFKAHMSEMHEEIKSVAANQKNLAFQHGFSQTNRALSTEQLARCMPQVVCGYKVDPVTDETVKMELQEKVLPRAVKRLSSQEQPTRPLINNLCLEDNSDDDSDDEGFPLRLIQFKKKIPVGEIKCRSTKAHPSSRPKETQVKGVQHSYPNSVVKSHACSFSMANQIKYSKRNKVDVTQDKTTSREGTRVTSSPNCELSGSSNSREFNNNCSIYSDTNIVSAHSGIDLEQELWDLSPSTSPMSTACSYTS</sequence>
<dbReference type="KEGG" id="pmrn:116942450"/>
<feature type="region of interest" description="Disordered" evidence="2">
    <location>
        <begin position="284"/>
        <end position="304"/>
    </location>
</feature>
<gene>
    <name evidence="4" type="primary">LOC116942450</name>
</gene>
<feature type="compositionally biased region" description="Polar residues" evidence="2">
    <location>
        <begin position="347"/>
        <end position="361"/>
    </location>
</feature>
<keyword evidence="1" id="KW-0175">Coiled coil</keyword>
<proteinExistence type="predicted"/>
<accession>A0AAJ7T304</accession>
<feature type="region of interest" description="Disordered" evidence="2">
    <location>
        <begin position="330"/>
        <end position="361"/>
    </location>
</feature>
<evidence type="ECO:0000313" key="4">
    <source>
        <dbReference type="RefSeq" id="XP_032810280.1"/>
    </source>
</evidence>
<feature type="compositionally biased region" description="Basic and acidic residues" evidence="2">
    <location>
        <begin position="331"/>
        <end position="346"/>
    </location>
</feature>
<reference evidence="4" key="1">
    <citation type="submission" date="2025-08" db="UniProtKB">
        <authorList>
            <consortium name="RefSeq"/>
        </authorList>
    </citation>
    <scope>IDENTIFICATION</scope>
    <source>
        <tissue evidence="4">Sperm</tissue>
    </source>
</reference>
<dbReference type="RefSeq" id="XP_032810280.1">
    <property type="nucleotide sequence ID" value="XM_032954389.1"/>
</dbReference>
<dbReference type="Proteomes" id="UP001318040">
    <property type="component" value="Chromosome 14"/>
</dbReference>
<dbReference type="AlphaFoldDB" id="A0AAJ7T304"/>
<name>A0AAJ7T304_PETMA</name>